<feature type="region of interest" description="Disordered" evidence="7">
    <location>
        <begin position="52"/>
        <end position="75"/>
    </location>
</feature>
<dbReference type="Gene3D" id="1.20.5.1150">
    <property type="entry name" value="Ribosomal protein S8"/>
    <property type="match status" value="1"/>
</dbReference>
<evidence type="ECO:0000256" key="1">
    <source>
        <dbReference type="ARBA" id="ARBA00006640"/>
    </source>
</evidence>
<name>U1YCU8_ANEAE</name>
<dbReference type="HAMAP" id="MF_00358">
    <property type="entry name" value="Ribosomal_bS21"/>
    <property type="match status" value="1"/>
</dbReference>
<keyword evidence="2 5" id="KW-0689">Ribosomal protein</keyword>
<dbReference type="STRING" id="649747.HMPREF0083_02017"/>
<keyword evidence="9" id="KW-1185">Reference proteome</keyword>
<dbReference type="NCBIfam" id="TIGR00030">
    <property type="entry name" value="S21p"/>
    <property type="match status" value="1"/>
</dbReference>
<evidence type="ECO:0000313" key="8">
    <source>
        <dbReference type="EMBL" id="ERI09922.1"/>
    </source>
</evidence>
<dbReference type="InterPro" id="IPR018278">
    <property type="entry name" value="Ribosomal_bS21_CS"/>
</dbReference>
<dbReference type="PANTHER" id="PTHR21109:SF22">
    <property type="entry name" value="SMALL RIBOSOMAL SUBUNIT PROTEIN BS21"/>
    <property type="match status" value="1"/>
</dbReference>
<dbReference type="PROSITE" id="PS01181">
    <property type="entry name" value="RIBOSOMAL_S21"/>
    <property type="match status" value="1"/>
</dbReference>
<dbReference type="HOGENOM" id="CLU_159258_3_0_9"/>
<dbReference type="Proteomes" id="UP000016511">
    <property type="component" value="Unassembled WGS sequence"/>
</dbReference>
<dbReference type="GO" id="GO:0005840">
    <property type="term" value="C:ribosome"/>
    <property type="evidence" value="ECO:0007669"/>
    <property type="project" value="UniProtKB-KW"/>
</dbReference>
<protein>
    <recommendedName>
        <fullName evidence="4 5">Small ribosomal subunit protein bS21</fullName>
    </recommendedName>
</protein>
<accession>U1YCU8</accession>
<dbReference type="PRINTS" id="PR00976">
    <property type="entry name" value="RIBOSOMALS21"/>
</dbReference>
<dbReference type="AlphaFoldDB" id="U1YCU8"/>
<dbReference type="InterPro" id="IPR038380">
    <property type="entry name" value="Ribosomal_bS21_sf"/>
</dbReference>
<organism evidence="8 9">
    <name type="scientific">Aneurinibacillus aneurinilyticus ATCC 12856</name>
    <dbReference type="NCBI Taxonomy" id="649747"/>
    <lineage>
        <taxon>Bacteria</taxon>
        <taxon>Bacillati</taxon>
        <taxon>Bacillota</taxon>
        <taxon>Bacilli</taxon>
        <taxon>Bacillales</taxon>
        <taxon>Paenibacillaceae</taxon>
        <taxon>Aneurinibacillus group</taxon>
        <taxon>Aneurinibacillus</taxon>
    </lineage>
</organism>
<evidence type="ECO:0000313" key="9">
    <source>
        <dbReference type="Proteomes" id="UP000016511"/>
    </source>
</evidence>
<dbReference type="GO" id="GO:1990904">
    <property type="term" value="C:ribonucleoprotein complex"/>
    <property type="evidence" value="ECO:0007669"/>
    <property type="project" value="UniProtKB-KW"/>
</dbReference>
<dbReference type="InterPro" id="IPR001911">
    <property type="entry name" value="Ribosomal_bS21"/>
</dbReference>
<evidence type="ECO:0000256" key="3">
    <source>
        <dbReference type="ARBA" id="ARBA00023274"/>
    </source>
</evidence>
<evidence type="ECO:0000256" key="7">
    <source>
        <dbReference type="SAM" id="MobiDB-lite"/>
    </source>
</evidence>
<evidence type="ECO:0000256" key="4">
    <source>
        <dbReference type="ARBA" id="ARBA00035135"/>
    </source>
</evidence>
<dbReference type="Pfam" id="PF01165">
    <property type="entry name" value="Ribosomal_S21"/>
    <property type="match status" value="1"/>
</dbReference>
<evidence type="ECO:0000256" key="2">
    <source>
        <dbReference type="ARBA" id="ARBA00022980"/>
    </source>
</evidence>
<comment type="caution">
    <text evidence="8">The sequence shown here is derived from an EMBL/GenBank/DDBJ whole genome shotgun (WGS) entry which is preliminary data.</text>
</comment>
<dbReference type="EMBL" id="AWSJ01000130">
    <property type="protein sequence ID" value="ERI09922.1"/>
    <property type="molecule type" value="Genomic_DNA"/>
</dbReference>
<dbReference type="PANTHER" id="PTHR21109">
    <property type="entry name" value="MITOCHONDRIAL 28S RIBOSOMAL PROTEIN S21"/>
    <property type="match status" value="1"/>
</dbReference>
<sequence length="75" mass="9230">MFLFSGRHRWLRRREGKQMAEVRVRKNESLDQALRRFKRDCSKDGVLAEVKKRRHYEKPSIKRKKKSEAARKRKF</sequence>
<reference evidence="8 9" key="1">
    <citation type="submission" date="2013-08" db="EMBL/GenBank/DDBJ databases">
        <authorList>
            <person name="Weinstock G."/>
            <person name="Sodergren E."/>
            <person name="Wylie T."/>
            <person name="Fulton L."/>
            <person name="Fulton R."/>
            <person name="Fronick C."/>
            <person name="O'Laughlin M."/>
            <person name="Godfrey J."/>
            <person name="Miner T."/>
            <person name="Herter B."/>
            <person name="Appelbaum E."/>
            <person name="Cordes M."/>
            <person name="Lek S."/>
            <person name="Wollam A."/>
            <person name="Pepin K.H."/>
            <person name="Palsikar V.B."/>
            <person name="Mitreva M."/>
            <person name="Wilson R.K."/>
        </authorList>
    </citation>
    <scope>NUCLEOTIDE SEQUENCE [LARGE SCALE GENOMIC DNA]</scope>
    <source>
        <strain evidence="8 9">ATCC 12856</strain>
    </source>
</reference>
<proteinExistence type="inferred from homology"/>
<evidence type="ECO:0000256" key="6">
    <source>
        <dbReference type="RuleBase" id="RU000667"/>
    </source>
</evidence>
<keyword evidence="3 5" id="KW-0687">Ribonucleoprotein</keyword>
<dbReference type="eggNOG" id="COG0828">
    <property type="taxonomic scope" value="Bacteria"/>
</dbReference>
<evidence type="ECO:0000256" key="5">
    <source>
        <dbReference type="HAMAP-Rule" id="MF_00358"/>
    </source>
</evidence>
<comment type="similarity">
    <text evidence="1 5 6">Belongs to the bacterial ribosomal protein bS21 family.</text>
</comment>
<dbReference type="PATRIC" id="fig|649747.3.peg.1822"/>
<gene>
    <name evidence="5" type="primary">rpsU</name>
    <name evidence="8" type="ORF">HMPREF0083_02017</name>
</gene>
<dbReference type="GO" id="GO:0003735">
    <property type="term" value="F:structural constituent of ribosome"/>
    <property type="evidence" value="ECO:0007669"/>
    <property type="project" value="InterPro"/>
</dbReference>
<dbReference type="GO" id="GO:0006412">
    <property type="term" value="P:translation"/>
    <property type="evidence" value="ECO:0007669"/>
    <property type="project" value="UniProtKB-UniRule"/>
</dbReference>